<dbReference type="Proteomes" id="UP000199182">
    <property type="component" value="Unassembled WGS sequence"/>
</dbReference>
<dbReference type="InterPro" id="IPR024301">
    <property type="entry name" value="Amidase_6"/>
</dbReference>
<dbReference type="AlphaFoldDB" id="A0A1H0D9M8"/>
<dbReference type="EMBL" id="FNID01000027">
    <property type="protein sequence ID" value="SDN66681.1"/>
    <property type="molecule type" value="Genomic_DNA"/>
</dbReference>
<protein>
    <submittedName>
        <fullName evidence="2">Putative amidase domain-containing protein</fullName>
    </submittedName>
</protein>
<evidence type="ECO:0000313" key="3">
    <source>
        <dbReference type="Proteomes" id="UP000199182"/>
    </source>
</evidence>
<feature type="domain" description="Putative amidase" evidence="1">
    <location>
        <begin position="238"/>
        <end position="371"/>
    </location>
</feature>
<keyword evidence="3" id="KW-1185">Reference proteome</keyword>
<dbReference type="RefSeq" id="WP_092641571.1">
    <property type="nucleotide sequence ID" value="NZ_FNID01000027.1"/>
</dbReference>
<evidence type="ECO:0000259" key="1">
    <source>
        <dbReference type="Pfam" id="PF12671"/>
    </source>
</evidence>
<name>A0A1H0D9M8_9FIRM</name>
<sequence length="403" mass="45615">MLKKLVPLLCLFVLLSSFIYINSLPGKQPTKPYEPEAGETAVFIPDHALTPKETVEAFFKQQYDAYTTMKYIDLSEIMDVSEQRNRNALVWLQTLIKRRRLIAQYNLCYVEIEQYPYTIHFQEKPEDNRIKLWKEQGLGAGKGEITLHFTITGQKGKAYPPMMAMNAQHTMRLKQIDGVWKITFHYFPGSERRFLQSGALKTPSTKEMLSGLYEEFVLEDTLTGKVQPKLPSGAAVFDGARAAQYATAFTETPNEAFYDIGDWMGNCANFISQCVWFGFESCSIDHIRLNTNMTGKWFAGRGGGSPAWENVGHFWDYATAKRKAGARGLHGEVVRGILQLKPGGVVQVRTGPVPQSGESFNHSLILVDTETLMLAQNSPDCFLYYSDLVNADARFFNPQYFID</sequence>
<accession>A0A1H0D9M8</accession>
<reference evidence="2 3" key="1">
    <citation type="submission" date="2016-10" db="EMBL/GenBank/DDBJ databases">
        <authorList>
            <person name="de Groot N.N."/>
        </authorList>
    </citation>
    <scope>NUCLEOTIDE SEQUENCE [LARGE SCALE GENOMIC DNA]</scope>
    <source>
        <strain evidence="2 3">CGMCC 1.5012</strain>
    </source>
</reference>
<gene>
    <name evidence="2" type="ORF">SAMN05192585_12725</name>
</gene>
<dbReference type="OrthoDB" id="1809935at2"/>
<proteinExistence type="predicted"/>
<evidence type="ECO:0000313" key="2">
    <source>
        <dbReference type="EMBL" id="SDN66681.1"/>
    </source>
</evidence>
<dbReference type="Pfam" id="PF12671">
    <property type="entry name" value="Amidase_6"/>
    <property type="match status" value="1"/>
</dbReference>
<organism evidence="2 3">
    <name type="scientific">Acetanaerobacterium elongatum</name>
    <dbReference type="NCBI Taxonomy" id="258515"/>
    <lineage>
        <taxon>Bacteria</taxon>
        <taxon>Bacillati</taxon>
        <taxon>Bacillota</taxon>
        <taxon>Clostridia</taxon>
        <taxon>Eubacteriales</taxon>
        <taxon>Oscillospiraceae</taxon>
        <taxon>Acetanaerobacterium</taxon>
    </lineage>
</organism>